<comment type="similarity">
    <text evidence="7">Belongs to the aldolase class II family. MtnB subfamily.</text>
</comment>
<keyword evidence="3 7" id="KW-0479">Metal-binding</keyword>
<evidence type="ECO:0000313" key="10">
    <source>
        <dbReference type="Proteomes" id="UP001306508"/>
    </source>
</evidence>
<dbReference type="PANTHER" id="PTHR10640">
    <property type="entry name" value="METHYLTHIORIBULOSE-1-PHOSPHATE DEHYDRATASE"/>
    <property type="match status" value="1"/>
</dbReference>
<dbReference type="InterPro" id="IPR027514">
    <property type="entry name" value="Salvage_MtnB_euk"/>
</dbReference>
<organism evidence="9 10">
    <name type="scientific">Arxiozyma heterogenica</name>
    <dbReference type="NCBI Taxonomy" id="278026"/>
    <lineage>
        <taxon>Eukaryota</taxon>
        <taxon>Fungi</taxon>
        <taxon>Dikarya</taxon>
        <taxon>Ascomycota</taxon>
        <taxon>Saccharomycotina</taxon>
        <taxon>Saccharomycetes</taxon>
        <taxon>Saccharomycetales</taxon>
        <taxon>Saccharomycetaceae</taxon>
        <taxon>Arxiozyma</taxon>
    </lineage>
</organism>
<comment type="pathway">
    <text evidence="7">Amino-acid biosynthesis; L-methionine biosynthesis via salvage pathway; L-methionine from S-methyl-5-thio-alpha-D-ribose 1-phosphate: step 2/6.</text>
</comment>
<comment type="caution">
    <text evidence="9">The sequence shown here is derived from an EMBL/GenBank/DDBJ whole genome shotgun (WGS) entry which is preliminary data.</text>
</comment>
<keyword evidence="1 7" id="KW-0963">Cytoplasm</keyword>
<dbReference type="NCBIfam" id="TIGR03328">
    <property type="entry name" value="salvage_mtnB"/>
    <property type="match status" value="1"/>
</dbReference>
<comment type="catalytic activity">
    <reaction evidence="7">
        <text>5-(methylsulfanyl)-D-ribulose 1-phosphate = 5-methylsulfanyl-2,3-dioxopentyl phosphate + H2O</text>
        <dbReference type="Rhea" id="RHEA:15549"/>
        <dbReference type="ChEBI" id="CHEBI:15377"/>
        <dbReference type="ChEBI" id="CHEBI:58548"/>
        <dbReference type="ChEBI" id="CHEBI:58828"/>
        <dbReference type="EC" id="4.2.1.109"/>
    </reaction>
</comment>
<dbReference type="InterPro" id="IPR017714">
    <property type="entry name" value="MethylthioRu-1-P_deHdtase_MtnB"/>
</dbReference>
<dbReference type="GO" id="GO:0019509">
    <property type="term" value="P:L-methionine salvage from methylthioadenosine"/>
    <property type="evidence" value="ECO:0007669"/>
    <property type="project" value="UniProtKB-UniRule"/>
</dbReference>
<dbReference type="HAMAP" id="MF_03116">
    <property type="entry name" value="Salvage_MtnB_euk"/>
    <property type="match status" value="1"/>
</dbReference>
<keyword evidence="10" id="KW-1185">Reference proteome</keyword>
<evidence type="ECO:0000256" key="3">
    <source>
        <dbReference type="ARBA" id="ARBA00022723"/>
    </source>
</evidence>
<feature type="binding site" evidence="7">
    <location>
        <position position="95"/>
    </location>
    <ligand>
        <name>substrate</name>
    </ligand>
</feature>
<dbReference type="PANTHER" id="PTHR10640:SF7">
    <property type="entry name" value="METHYLTHIORIBULOSE-1-PHOSPHATE DEHYDRATASE"/>
    <property type="match status" value="1"/>
</dbReference>
<dbReference type="EMBL" id="JAWIZZ010000059">
    <property type="protein sequence ID" value="KAK5773968.1"/>
    <property type="molecule type" value="Genomic_DNA"/>
</dbReference>
<dbReference type="Proteomes" id="UP001306508">
    <property type="component" value="Unassembled WGS sequence"/>
</dbReference>
<dbReference type="EC" id="4.2.1.109" evidence="7"/>
<keyword evidence="6 7" id="KW-0456">Lyase</keyword>
<feature type="active site" description="Proton donor/acceptor" evidence="7">
    <location>
        <position position="136"/>
    </location>
</feature>
<dbReference type="SUPFAM" id="SSF53639">
    <property type="entry name" value="AraD/HMP-PK domain-like"/>
    <property type="match status" value="1"/>
</dbReference>
<comment type="subcellular location">
    <subcellularLocation>
        <location evidence="7">Cytoplasm</location>
    </subcellularLocation>
</comment>
<comment type="cofactor">
    <cofactor evidence="7">
        <name>Zn(2+)</name>
        <dbReference type="ChEBI" id="CHEBI:29105"/>
    </cofactor>
    <text evidence="7">Binds 1 zinc ion per subunit.</text>
</comment>
<evidence type="ECO:0000313" key="9">
    <source>
        <dbReference type="EMBL" id="KAK5773968.1"/>
    </source>
</evidence>
<dbReference type="InterPro" id="IPR036409">
    <property type="entry name" value="Aldolase_II/adducin_N_sf"/>
</dbReference>
<feature type="domain" description="Class II aldolase/adducin N-terminal" evidence="8">
    <location>
        <begin position="14"/>
        <end position="225"/>
    </location>
</feature>
<evidence type="ECO:0000256" key="4">
    <source>
        <dbReference type="ARBA" id="ARBA00022833"/>
    </source>
</evidence>
<comment type="function">
    <text evidence="7">Catalyzes the dehydration of methylthioribulose-1-phosphate (MTRu-1-P) into 2,3-diketo-5-methylthiopentyl-1-phosphate (DK-MTP-1-P).</text>
</comment>
<dbReference type="GO" id="GO:0008270">
    <property type="term" value="F:zinc ion binding"/>
    <property type="evidence" value="ECO:0007669"/>
    <property type="project" value="UniProtKB-UniRule"/>
</dbReference>
<feature type="binding site" evidence="7">
    <location>
        <position position="198"/>
    </location>
    <ligand>
        <name>Zn(2+)</name>
        <dbReference type="ChEBI" id="CHEBI:29105"/>
    </ligand>
</feature>
<feature type="binding site" evidence="7">
    <location>
        <position position="113"/>
    </location>
    <ligand>
        <name>Zn(2+)</name>
        <dbReference type="ChEBI" id="CHEBI:29105"/>
    </ligand>
</feature>
<reference evidence="10" key="1">
    <citation type="submission" date="2023-07" db="EMBL/GenBank/DDBJ databases">
        <title>A draft genome of Kazachstania heterogenica Y-27499.</title>
        <authorList>
            <person name="Donic C."/>
            <person name="Kralova J.S."/>
            <person name="Fidel L."/>
            <person name="Ben-Dor S."/>
            <person name="Jung S."/>
        </authorList>
    </citation>
    <scope>NUCLEOTIDE SEQUENCE [LARGE SCALE GENOMIC DNA]</scope>
    <source>
        <strain evidence="10">Y27499</strain>
    </source>
</reference>
<dbReference type="Pfam" id="PF00596">
    <property type="entry name" value="Aldolase_II"/>
    <property type="match status" value="1"/>
</dbReference>
<dbReference type="SMART" id="SM01007">
    <property type="entry name" value="Aldolase_II"/>
    <property type="match status" value="1"/>
</dbReference>
<dbReference type="AlphaFoldDB" id="A0AAN7WRT0"/>
<gene>
    <name evidence="7" type="primary">MDE1</name>
    <name evidence="9" type="ORF">RI543_004723</name>
</gene>
<dbReference type="GO" id="GO:0005737">
    <property type="term" value="C:cytoplasm"/>
    <property type="evidence" value="ECO:0007669"/>
    <property type="project" value="UniProtKB-SubCell"/>
</dbReference>
<evidence type="ECO:0000256" key="2">
    <source>
        <dbReference type="ARBA" id="ARBA00022605"/>
    </source>
</evidence>
<sequence>MDSIHSFDSRHPANLICSLSNQFFHKEWCLGTGGAMSIRDTTTNYIYITPSGVQKELMQPKDLYVLTKNENKNKNRNQPYPYDIIYSPPLKISDCSPLFLACHEHKDANAVIHTHSQNSVLITLLFDKEFNISNMEQIKAMPSGRKDPETGKQINLSFNDNLCIPIIDNRPHEHDLLNSLKDVFEKYPNACAVLVRRHGLFVWGPTIDKAKIYNESIDYLLGLAIKMHQLNIHI</sequence>
<dbReference type="GO" id="GO:0046570">
    <property type="term" value="F:methylthioribulose 1-phosphate dehydratase activity"/>
    <property type="evidence" value="ECO:0007669"/>
    <property type="project" value="UniProtKB-UniRule"/>
</dbReference>
<proteinExistence type="inferred from homology"/>
<keyword evidence="2 7" id="KW-0028">Amino-acid biosynthesis</keyword>
<feature type="binding site" evidence="7">
    <location>
        <position position="115"/>
    </location>
    <ligand>
        <name>Zn(2+)</name>
        <dbReference type="ChEBI" id="CHEBI:29105"/>
    </ligand>
</feature>
<dbReference type="InterPro" id="IPR001303">
    <property type="entry name" value="Aldolase_II/adducin_N"/>
</dbReference>
<evidence type="ECO:0000256" key="6">
    <source>
        <dbReference type="ARBA" id="ARBA00023239"/>
    </source>
</evidence>
<keyword evidence="5 7" id="KW-0486">Methionine biosynthesis</keyword>
<evidence type="ECO:0000256" key="7">
    <source>
        <dbReference type="HAMAP-Rule" id="MF_03116"/>
    </source>
</evidence>
<protein>
    <recommendedName>
        <fullName evidence="7">Methylthioribulose-1-phosphate dehydratase</fullName>
        <shortName evidence="7">MTRu-1-P dehydratase</shortName>
        <ecNumber evidence="7">4.2.1.109</ecNumber>
    </recommendedName>
</protein>
<dbReference type="FunFam" id="3.40.225.10:FF:000003">
    <property type="entry name" value="Methylthioribulose-1-phosphate dehydratase"/>
    <property type="match status" value="1"/>
</dbReference>
<evidence type="ECO:0000256" key="5">
    <source>
        <dbReference type="ARBA" id="ARBA00023167"/>
    </source>
</evidence>
<evidence type="ECO:0000256" key="1">
    <source>
        <dbReference type="ARBA" id="ARBA00022490"/>
    </source>
</evidence>
<name>A0AAN7WRT0_9SACH</name>
<dbReference type="Gene3D" id="3.40.225.10">
    <property type="entry name" value="Class II aldolase/adducin N-terminal domain"/>
    <property type="match status" value="1"/>
</dbReference>
<keyword evidence="4 7" id="KW-0862">Zinc</keyword>
<accession>A0AAN7WRT0</accession>
<evidence type="ECO:0000259" key="8">
    <source>
        <dbReference type="SMART" id="SM01007"/>
    </source>
</evidence>